<sequence>MWIEASLIISVVIVASVVAGYMFSGSFNRFRITTVSIVSIFLSICLVMLLYFGTNNLAKISLIILQILSLCAMIATGTAKYKKNSTLHFSFGYRLIMPFFRNHYVRLAYYFAMILLVLRFQEFTPPILPGMQASYHGWLTIIGVLMYWDLILIFGFDTLKNKIANKSLTHKIKTLSQLLIPLIASIVLARALVISFY</sequence>
<keyword evidence="1" id="KW-0472">Membrane</keyword>
<feature type="transmembrane region" description="Helical" evidence="1">
    <location>
        <begin position="178"/>
        <end position="196"/>
    </location>
</feature>
<dbReference type="Proteomes" id="UP001210538">
    <property type="component" value="Plasmid unnamed2"/>
</dbReference>
<dbReference type="EMBL" id="CP116349">
    <property type="protein sequence ID" value="WCE16206.1"/>
    <property type="molecule type" value="Genomic_DNA"/>
</dbReference>
<evidence type="ECO:0000313" key="3">
    <source>
        <dbReference type="Proteomes" id="UP001210538"/>
    </source>
</evidence>
<feature type="transmembrane region" description="Helical" evidence="1">
    <location>
        <begin position="6"/>
        <end position="23"/>
    </location>
</feature>
<gene>
    <name evidence="2" type="ORF">PHA72_27160</name>
</gene>
<evidence type="ECO:0000256" key="1">
    <source>
        <dbReference type="SAM" id="Phobius"/>
    </source>
</evidence>
<keyword evidence="2" id="KW-0614">Plasmid</keyword>
<proteinExistence type="predicted"/>
<feature type="transmembrane region" description="Helical" evidence="1">
    <location>
        <begin position="138"/>
        <end position="157"/>
    </location>
</feature>
<protein>
    <submittedName>
        <fullName evidence="2">Uncharacterized protein</fullName>
    </submittedName>
</protein>
<feature type="transmembrane region" description="Helical" evidence="1">
    <location>
        <begin position="60"/>
        <end position="79"/>
    </location>
</feature>
<geneLocation type="plasmid" evidence="2 3">
    <name>unnamed2</name>
</geneLocation>
<reference evidence="2 3" key="1">
    <citation type="submission" date="2023-01" db="EMBL/GenBank/DDBJ databases">
        <title>Genome sequence resource and annotation of Enterobacter ludwigii, an economically important pathogen of seedling wilt with strawberry.</title>
        <authorList>
            <person name="Xie Y."/>
        </authorList>
    </citation>
    <scope>NUCLEOTIDE SEQUENCE [LARGE SCALE GENOMIC DNA]</scope>
    <source>
        <strain evidence="2 3">CM-TZ4</strain>
        <plasmid evidence="2 3">unnamed2</plasmid>
    </source>
</reference>
<name>A0AAX3LJ90_9ENTR</name>
<dbReference type="AlphaFoldDB" id="A0AAX3LJ90"/>
<organism evidence="2 3">
    <name type="scientific">Enterobacter ludwigii</name>
    <dbReference type="NCBI Taxonomy" id="299767"/>
    <lineage>
        <taxon>Bacteria</taxon>
        <taxon>Pseudomonadati</taxon>
        <taxon>Pseudomonadota</taxon>
        <taxon>Gammaproteobacteria</taxon>
        <taxon>Enterobacterales</taxon>
        <taxon>Enterobacteriaceae</taxon>
        <taxon>Enterobacter</taxon>
        <taxon>Enterobacter cloacae complex</taxon>
    </lineage>
</organism>
<dbReference type="RefSeq" id="WP_271661529.1">
    <property type="nucleotide sequence ID" value="NZ_CP116349.1"/>
</dbReference>
<keyword evidence="3" id="KW-1185">Reference proteome</keyword>
<accession>A0AAX3LJ90</accession>
<feature type="transmembrane region" description="Helical" evidence="1">
    <location>
        <begin position="35"/>
        <end position="54"/>
    </location>
</feature>
<keyword evidence="1" id="KW-0812">Transmembrane</keyword>
<feature type="transmembrane region" description="Helical" evidence="1">
    <location>
        <begin position="99"/>
        <end position="118"/>
    </location>
</feature>
<evidence type="ECO:0000313" key="2">
    <source>
        <dbReference type="EMBL" id="WCE16206.1"/>
    </source>
</evidence>
<keyword evidence="1" id="KW-1133">Transmembrane helix</keyword>